<keyword evidence="4" id="KW-0158">Chromosome</keyword>
<evidence type="ECO:0000256" key="3">
    <source>
        <dbReference type="ARBA" id="ARBA00010724"/>
    </source>
</evidence>
<reference evidence="18" key="1">
    <citation type="submission" date="2021-04" db="EMBL/GenBank/DDBJ databases">
        <authorList>
            <consortium name="Molecular Ecology Group"/>
        </authorList>
    </citation>
    <scope>NUCLEOTIDE SEQUENCE</scope>
</reference>
<evidence type="ECO:0000256" key="6">
    <source>
        <dbReference type="ARBA" id="ARBA00022723"/>
    </source>
</evidence>
<feature type="region of interest" description="Disordered" evidence="16">
    <location>
        <begin position="298"/>
        <end position="360"/>
    </location>
</feature>
<feature type="compositionally biased region" description="Low complexity" evidence="16">
    <location>
        <begin position="421"/>
        <end position="433"/>
    </location>
</feature>
<dbReference type="OrthoDB" id="5236983at2759"/>
<dbReference type="GO" id="GO:0005634">
    <property type="term" value="C:nucleus"/>
    <property type="evidence" value="ECO:0007669"/>
    <property type="project" value="UniProtKB-SubCell"/>
</dbReference>
<feature type="region of interest" description="Disordered" evidence="16">
    <location>
        <begin position="395"/>
        <end position="466"/>
    </location>
</feature>
<keyword evidence="8 15" id="KW-0863">Zinc-finger</keyword>
<evidence type="ECO:0000256" key="10">
    <source>
        <dbReference type="ARBA" id="ARBA00022833"/>
    </source>
</evidence>
<dbReference type="PROSITE" id="PS51908">
    <property type="entry name" value="ZF_UBZ4"/>
    <property type="match status" value="1"/>
</dbReference>
<evidence type="ECO:0000256" key="8">
    <source>
        <dbReference type="ARBA" id="ARBA00022771"/>
    </source>
</evidence>
<dbReference type="PANTHER" id="PTHR21220">
    <property type="entry name" value="DNA-DEPENDENT METALLOPROTEASE SPRTN"/>
    <property type="match status" value="1"/>
</dbReference>
<sequence>MFTSNNLDDSYLAKLLQEEYDREAAVVLDDEDQDDSRNSSNTESSFVSSYDKRKPVVPPREAFMQELSPVDPSLELSDPTPDIILLFLDFNERYFWGSLAGIEVKWSPRMTLCAGLCVYEGRGGLCSVRLSLPLLKLRPRKDLVETLLHEMIHAYLFVTNNDRDHSGHGPNFLSHMKRLNKATGANISVYHTFNDEVDSYQQHWWRCSGPCQRRAPYFGYVKRSMNRAPSAKDFWWPEHQATCGGVYTKVKEPEGYGQKKPGKGKGKEGAGNAVEPSKDIRTFWGNGHILSSNTEAINKAAGASPSQRKSGTHFMNTATFSSGAGPSNATTGQRSVNGALSNPSYNHRNKSAVTDPLSRDRSEIFPSVSFKQAADRDHPDKYSASTVITANRKTSVNSNSTVSDIRKELSDNSSSQPVKRNTSANNNNTSSETRVGKTNSRSDFHKHFDNSFSINKKQKNSPHLNNKKVVFPKNFVSVCVGGDSSSPIISVKRKKKKYVMDELDSNDGLWDETADLTADLKRGQLSNELNSTGKIGKLDSNNRAEERGKLPAGLTNHRGNGSILQKMNSPKSKPFQASAQSLVKTDVKTGEIKNGNGAEKRKNDDVSRSGTRLEIDNFHSRASVSERGAAGFSGEGFKLGTGESGSSFLSQIRKTWQEKSYSAASASSREPSHSSPGSRLSQLSHIDQMNAGSSLLNKKRTSMEAFGARVNNLDSYKTVKVDKEISRHNHSSIQNTSVSESPNEVIHIDVSHTLVKVPCPVCSISVPENTINAHLDLCLLAC</sequence>
<keyword evidence="7 15" id="KW-0227">DNA damage</keyword>
<feature type="region of interest" description="Disordered" evidence="16">
    <location>
        <begin position="661"/>
        <end position="683"/>
    </location>
</feature>
<dbReference type="InterPro" id="IPR055220">
    <property type="entry name" value="SPRTN_ZBD"/>
</dbReference>
<dbReference type="GO" id="GO:0006508">
    <property type="term" value="P:proteolysis"/>
    <property type="evidence" value="ECO:0007669"/>
    <property type="project" value="UniProtKB-KW"/>
</dbReference>
<evidence type="ECO:0000256" key="2">
    <source>
        <dbReference type="ARBA" id="ARBA00004286"/>
    </source>
</evidence>
<keyword evidence="11" id="KW-0482">Metalloprotease</keyword>
<organism evidence="18 19">
    <name type="scientific">Candidula unifasciata</name>
    <dbReference type="NCBI Taxonomy" id="100452"/>
    <lineage>
        <taxon>Eukaryota</taxon>
        <taxon>Metazoa</taxon>
        <taxon>Spiralia</taxon>
        <taxon>Lophotrochozoa</taxon>
        <taxon>Mollusca</taxon>
        <taxon>Gastropoda</taxon>
        <taxon>Heterobranchia</taxon>
        <taxon>Euthyneura</taxon>
        <taxon>Panpulmonata</taxon>
        <taxon>Eupulmonata</taxon>
        <taxon>Stylommatophora</taxon>
        <taxon>Helicina</taxon>
        <taxon>Helicoidea</taxon>
        <taxon>Geomitridae</taxon>
        <taxon>Candidula</taxon>
    </lineage>
</organism>
<evidence type="ECO:0000256" key="13">
    <source>
        <dbReference type="ARBA" id="ARBA00023242"/>
    </source>
</evidence>
<keyword evidence="12 15" id="KW-0234">DNA repair</keyword>
<comment type="subcellular location">
    <subcellularLocation>
        <location evidence="2">Chromosome</location>
    </subcellularLocation>
    <subcellularLocation>
        <location evidence="1">Nucleus</location>
    </subcellularLocation>
</comment>
<evidence type="ECO:0000256" key="15">
    <source>
        <dbReference type="PROSITE-ProRule" id="PRU01256"/>
    </source>
</evidence>
<comment type="caution">
    <text evidence="18">The sequence shown here is derived from an EMBL/GenBank/DDBJ whole genome shotgun (WGS) entry which is preliminary data.</text>
</comment>
<accession>A0A8S4A619</accession>
<evidence type="ECO:0000256" key="12">
    <source>
        <dbReference type="ARBA" id="ARBA00023204"/>
    </source>
</evidence>
<dbReference type="GO" id="GO:0008270">
    <property type="term" value="F:zinc ion binding"/>
    <property type="evidence" value="ECO:0007669"/>
    <property type="project" value="UniProtKB-KW"/>
</dbReference>
<feature type="region of interest" description="Disordered" evidence="16">
    <location>
        <begin position="26"/>
        <end position="53"/>
    </location>
</feature>
<keyword evidence="19" id="KW-1185">Reference proteome</keyword>
<feature type="compositionally biased region" description="Basic and acidic residues" evidence="16">
    <location>
        <begin position="598"/>
        <end position="612"/>
    </location>
</feature>
<dbReference type="GO" id="GO:0005694">
    <property type="term" value="C:chromosome"/>
    <property type="evidence" value="ECO:0007669"/>
    <property type="project" value="UniProtKB-SubCell"/>
</dbReference>
<evidence type="ECO:0000256" key="14">
    <source>
        <dbReference type="ARBA" id="ARBA00030396"/>
    </source>
</evidence>
<evidence type="ECO:0000256" key="16">
    <source>
        <dbReference type="SAM" id="MobiDB-lite"/>
    </source>
</evidence>
<evidence type="ECO:0000313" key="18">
    <source>
        <dbReference type="EMBL" id="CAG5135732.1"/>
    </source>
</evidence>
<keyword evidence="5" id="KW-0645">Protease</keyword>
<protein>
    <recommendedName>
        <fullName evidence="14">Protein with SprT-like domain at the N terminus</fullName>
    </recommendedName>
</protein>
<dbReference type="PANTHER" id="PTHR21220:SF0">
    <property type="entry name" value="DNA-DEPENDENT METALLOPROTEASE SPRTN"/>
    <property type="match status" value="1"/>
</dbReference>
<dbReference type="EMBL" id="CAJHNH020008454">
    <property type="protein sequence ID" value="CAG5135732.1"/>
    <property type="molecule type" value="Genomic_DNA"/>
</dbReference>
<dbReference type="AlphaFoldDB" id="A0A8S4A619"/>
<dbReference type="InterPro" id="IPR044245">
    <property type="entry name" value="Spartan"/>
</dbReference>
<dbReference type="GO" id="GO:0031593">
    <property type="term" value="F:polyubiquitin modification-dependent protein binding"/>
    <property type="evidence" value="ECO:0007669"/>
    <property type="project" value="TreeGrafter"/>
</dbReference>
<comment type="similarity">
    <text evidence="3">Belongs to the Spartan family.</text>
</comment>
<feature type="compositionally biased region" description="Polar residues" evidence="16">
    <location>
        <begin position="304"/>
        <end position="346"/>
    </location>
</feature>
<evidence type="ECO:0000256" key="7">
    <source>
        <dbReference type="ARBA" id="ARBA00022763"/>
    </source>
</evidence>
<dbReference type="GO" id="GO:0003697">
    <property type="term" value="F:single-stranded DNA binding"/>
    <property type="evidence" value="ECO:0007669"/>
    <property type="project" value="InterPro"/>
</dbReference>
<evidence type="ECO:0000256" key="4">
    <source>
        <dbReference type="ARBA" id="ARBA00022454"/>
    </source>
</evidence>
<name>A0A8S4A619_9EUPU</name>
<dbReference type="SMART" id="SM00734">
    <property type="entry name" value="ZnF_Rad18"/>
    <property type="match status" value="1"/>
</dbReference>
<dbReference type="InterPro" id="IPR006640">
    <property type="entry name" value="SprT-like_domain"/>
</dbReference>
<feature type="compositionally biased region" description="Basic and acidic residues" evidence="16">
    <location>
        <begin position="440"/>
        <end position="449"/>
    </location>
</feature>
<dbReference type="InterPro" id="IPR006642">
    <property type="entry name" value="Rad18_UBZ4"/>
</dbReference>
<keyword evidence="13" id="KW-0539">Nucleus</keyword>
<evidence type="ECO:0000313" key="19">
    <source>
        <dbReference type="Proteomes" id="UP000678393"/>
    </source>
</evidence>
<dbReference type="Proteomes" id="UP000678393">
    <property type="component" value="Unassembled WGS sequence"/>
</dbReference>
<dbReference type="Pfam" id="PF10263">
    <property type="entry name" value="SprT-like"/>
    <property type="match status" value="1"/>
</dbReference>
<proteinExistence type="inferred from homology"/>
<dbReference type="Pfam" id="PF22934">
    <property type="entry name" value="SPRTN_ZBD"/>
    <property type="match status" value="1"/>
</dbReference>
<keyword evidence="6" id="KW-0479">Metal-binding</keyword>
<dbReference type="GO" id="GO:0006281">
    <property type="term" value="P:DNA repair"/>
    <property type="evidence" value="ECO:0007669"/>
    <property type="project" value="UniProtKB-KW"/>
</dbReference>
<keyword evidence="10" id="KW-0862">Zinc</keyword>
<gene>
    <name evidence="18" type="ORF">CUNI_LOCUS21290</name>
</gene>
<evidence type="ECO:0000256" key="1">
    <source>
        <dbReference type="ARBA" id="ARBA00004123"/>
    </source>
</evidence>
<feature type="domain" description="UBZ4-type" evidence="17">
    <location>
        <begin position="756"/>
        <end position="782"/>
    </location>
</feature>
<dbReference type="SMART" id="SM00731">
    <property type="entry name" value="SprT"/>
    <property type="match status" value="1"/>
</dbReference>
<feature type="compositionally biased region" description="Polar residues" evidence="16">
    <location>
        <begin position="411"/>
        <end position="420"/>
    </location>
</feature>
<feature type="compositionally biased region" description="Low complexity" evidence="16">
    <location>
        <begin position="38"/>
        <end position="49"/>
    </location>
</feature>
<dbReference type="GO" id="GO:0004222">
    <property type="term" value="F:metalloendopeptidase activity"/>
    <property type="evidence" value="ECO:0007669"/>
    <property type="project" value="InterPro"/>
</dbReference>
<feature type="compositionally biased region" description="Low complexity" evidence="16">
    <location>
        <begin position="661"/>
        <end position="678"/>
    </location>
</feature>
<dbReference type="Gene3D" id="3.30.160.60">
    <property type="entry name" value="Classic Zinc Finger"/>
    <property type="match status" value="1"/>
</dbReference>
<evidence type="ECO:0000256" key="9">
    <source>
        <dbReference type="ARBA" id="ARBA00022801"/>
    </source>
</evidence>
<feature type="region of interest" description="Disordered" evidence="16">
    <location>
        <begin position="251"/>
        <end position="278"/>
    </location>
</feature>
<evidence type="ECO:0000256" key="5">
    <source>
        <dbReference type="ARBA" id="ARBA00022670"/>
    </source>
</evidence>
<evidence type="ECO:0000256" key="11">
    <source>
        <dbReference type="ARBA" id="ARBA00023049"/>
    </source>
</evidence>
<keyword evidence="9" id="KW-0378">Hydrolase</keyword>
<evidence type="ECO:0000259" key="17">
    <source>
        <dbReference type="PROSITE" id="PS51908"/>
    </source>
</evidence>
<feature type="region of interest" description="Disordered" evidence="16">
    <location>
        <begin position="583"/>
        <end position="612"/>
    </location>
</feature>